<comment type="catalytic activity">
    <reaction evidence="5 6">
        <text>O-phospho-L-threonyl-[protein] + H2O = L-threonyl-[protein] + phosphate</text>
        <dbReference type="Rhea" id="RHEA:47004"/>
        <dbReference type="Rhea" id="RHEA-COMP:11060"/>
        <dbReference type="Rhea" id="RHEA-COMP:11605"/>
        <dbReference type="ChEBI" id="CHEBI:15377"/>
        <dbReference type="ChEBI" id="CHEBI:30013"/>
        <dbReference type="ChEBI" id="CHEBI:43474"/>
        <dbReference type="ChEBI" id="CHEBI:61977"/>
        <dbReference type="EC" id="3.1.3.16"/>
    </reaction>
</comment>
<evidence type="ECO:0000256" key="5">
    <source>
        <dbReference type="ARBA" id="ARBA00048336"/>
    </source>
</evidence>
<dbReference type="InterPro" id="IPR011947">
    <property type="entry name" value="FCP1_euk"/>
</dbReference>
<comment type="function">
    <text evidence="6">This promotes the activity of RNA polymerase II.</text>
</comment>
<dbReference type="InterPro" id="IPR036412">
    <property type="entry name" value="HAD-like_sf"/>
</dbReference>
<evidence type="ECO:0000256" key="2">
    <source>
        <dbReference type="ARBA" id="ARBA00022801"/>
    </source>
</evidence>
<dbReference type="InterPro" id="IPR039189">
    <property type="entry name" value="Fcp1"/>
</dbReference>
<feature type="compositionally biased region" description="Low complexity" evidence="7">
    <location>
        <begin position="754"/>
        <end position="764"/>
    </location>
</feature>
<dbReference type="InterPro" id="IPR001357">
    <property type="entry name" value="BRCT_dom"/>
</dbReference>
<dbReference type="Gene3D" id="3.40.50.10190">
    <property type="entry name" value="BRCT domain"/>
    <property type="match status" value="1"/>
</dbReference>
<dbReference type="PANTHER" id="PTHR23081">
    <property type="entry name" value="RNA POLYMERASE II CTD PHOSPHATASE"/>
    <property type="match status" value="1"/>
</dbReference>
<dbReference type="EnsemblProtists" id="PYU1_T007643">
    <property type="protein sequence ID" value="PYU1_T007643"/>
    <property type="gene ID" value="PYU1_G007627"/>
</dbReference>
<evidence type="ECO:0000256" key="7">
    <source>
        <dbReference type="SAM" id="MobiDB-lite"/>
    </source>
</evidence>
<keyword evidence="3 6" id="KW-0539">Nucleus</keyword>
<reference evidence="11" key="1">
    <citation type="journal article" date="2010" name="Genome Biol.">
        <title>Genome sequence of the necrotrophic plant pathogen Pythium ultimum reveals original pathogenicity mechanisms and effector repertoire.</title>
        <authorList>
            <person name="Levesque C.A."/>
            <person name="Brouwer H."/>
            <person name="Cano L."/>
            <person name="Hamilton J.P."/>
            <person name="Holt C."/>
            <person name="Huitema E."/>
            <person name="Raffaele S."/>
            <person name="Robideau G.P."/>
            <person name="Thines M."/>
            <person name="Win J."/>
            <person name="Zerillo M.M."/>
            <person name="Beakes G.W."/>
            <person name="Boore J.L."/>
            <person name="Busam D."/>
            <person name="Dumas B."/>
            <person name="Ferriera S."/>
            <person name="Fuerstenberg S.I."/>
            <person name="Gachon C.M."/>
            <person name="Gaulin E."/>
            <person name="Govers F."/>
            <person name="Grenville-Briggs L."/>
            <person name="Horner N."/>
            <person name="Hostetler J."/>
            <person name="Jiang R.H."/>
            <person name="Johnson J."/>
            <person name="Krajaejun T."/>
            <person name="Lin H."/>
            <person name="Meijer H.J."/>
            <person name="Moore B."/>
            <person name="Morris P."/>
            <person name="Phuntmart V."/>
            <person name="Puiu D."/>
            <person name="Shetty J."/>
            <person name="Stajich J.E."/>
            <person name="Tripathy S."/>
            <person name="Wawra S."/>
            <person name="van West P."/>
            <person name="Whitty B.R."/>
            <person name="Coutinho P.M."/>
            <person name="Henrissat B."/>
            <person name="Martin F."/>
            <person name="Thomas P.D."/>
            <person name="Tyler B.M."/>
            <person name="De Vries R.P."/>
            <person name="Kamoun S."/>
            <person name="Yandell M."/>
            <person name="Tisserat N."/>
            <person name="Buell C.R."/>
        </authorList>
    </citation>
    <scope>NUCLEOTIDE SEQUENCE</scope>
    <source>
        <strain evidence="11">DAOM:BR144</strain>
    </source>
</reference>
<dbReference type="NCBIfam" id="TIGR02250">
    <property type="entry name" value="FCP1_euk"/>
    <property type="match status" value="1"/>
</dbReference>
<dbReference type="Pfam" id="PF03031">
    <property type="entry name" value="NIF"/>
    <property type="match status" value="1"/>
</dbReference>
<dbReference type="InterPro" id="IPR036420">
    <property type="entry name" value="BRCT_dom_sf"/>
</dbReference>
<feature type="region of interest" description="Disordered" evidence="7">
    <location>
        <begin position="751"/>
        <end position="785"/>
    </location>
</feature>
<dbReference type="Proteomes" id="UP000019132">
    <property type="component" value="Unassembled WGS sequence"/>
</dbReference>
<evidence type="ECO:0000256" key="1">
    <source>
        <dbReference type="ARBA" id="ARBA00004123"/>
    </source>
</evidence>
<organism evidence="10 11">
    <name type="scientific">Globisporangium ultimum (strain ATCC 200006 / CBS 805.95 / DAOM BR144)</name>
    <name type="common">Pythium ultimum</name>
    <dbReference type="NCBI Taxonomy" id="431595"/>
    <lineage>
        <taxon>Eukaryota</taxon>
        <taxon>Sar</taxon>
        <taxon>Stramenopiles</taxon>
        <taxon>Oomycota</taxon>
        <taxon>Peronosporomycetes</taxon>
        <taxon>Pythiales</taxon>
        <taxon>Pythiaceae</taxon>
        <taxon>Globisporangium</taxon>
    </lineage>
</organism>
<reference evidence="10" key="3">
    <citation type="submission" date="2015-02" db="UniProtKB">
        <authorList>
            <consortium name="EnsemblProtists"/>
        </authorList>
    </citation>
    <scope>IDENTIFICATION</scope>
    <source>
        <strain evidence="10">DAOM BR144</strain>
    </source>
</reference>
<dbReference type="GO" id="GO:0005634">
    <property type="term" value="C:nucleus"/>
    <property type="evidence" value="ECO:0007669"/>
    <property type="project" value="UniProtKB-SubCell"/>
</dbReference>
<feature type="compositionally biased region" description="Acidic residues" evidence="7">
    <location>
        <begin position="767"/>
        <end position="785"/>
    </location>
</feature>
<dbReference type="VEuPathDB" id="FungiDB:PYU1_G007627"/>
<comment type="catalytic activity">
    <reaction evidence="4 6">
        <text>O-phospho-L-seryl-[protein] + H2O = L-seryl-[protein] + phosphate</text>
        <dbReference type="Rhea" id="RHEA:20629"/>
        <dbReference type="Rhea" id="RHEA-COMP:9863"/>
        <dbReference type="Rhea" id="RHEA-COMP:11604"/>
        <dbReference type="ChEBI" id="CHEBI:15377"/>
        <dbReference type="ChEBI" id="CHEBI:29999"/>
        <dbReference type="ChEBI" id="CHEBI:43474"/>
        <dbReference type="ChEBI" id="CHEBI:83421"/>
        <dbReference type="EC" id="3.1.3.16"/>
    </reaction>
</comment>
<reference evidence="11" key="2">
    <citation type="submission" date="2010-04" db="EMBL/GenBank/DDBJ databases">
        <authorList>
            <person name="Buell R."/>
            <person name="Hamilton J."/>
            <person name="Hostetler J."/>
        </authorList>
    </citation>
    <scope>NUCLEOTIDE SEQUENCE [LARGE SCALE GENOMIC DNA]</scope>
    <source>
        <strain evidence="11">DAOM:BR144</strain>
    </source>
</reference>
<feature type="region of interest" description="Disordered" evidence="7">
    <location>
        <begin position="93"/>
        <end position="121"/>
    </location>
</feature>
<protein>
    <recommendedName>
        <fullName evidence="6">RNA polymerase II subunit A C-terminal domain phosphatase</fullName>
        <ecNumber evidence="6">3.1.3.16</ecNumber>
    </recommendedName>
</protein>
<dbReference type="STRING" id="431595.K3WRP9"/>
<accession>K3WRP9</accession>
<evidence type="ECO:0000259" key="9">
    <source>
        <dbReference type="PROSITE" id="PS50969"/>
    </source>
</evidence>
<dbReference type="PANTHER" id="PTHR23081:SF36">
    <property type="entry name" value="RNA POLYMERASE II SUBUNIT A C-TERMINAL DOMAIN PHOSPHATASE"/>
    <property type="match status" value="1"/>
</dbReference>
<feature type="domain" description="FCP1 homology" evidence="9">
    <location>
        <begin position="193"/>
        <end position="362"/>
    </location>
</feature>
<dbReference type="GO" id="GO:0008420">
    <property type="term" value="F:RNA polymerase II CTD heptapeptide repeat phosphatase activity"/>
    <property type="evidence" value="ECO:0007669"/>
    <property type="project" value="UniProtKB-UniRule"/>
</dbReference>
<dbReference type="CDD" id="cd17729">
    <property type="entry name" value="BRCT_CTDP1"/>
    <property type="match status" value="1"/>
</dbReference>
<dbReference type="InterPro" id="IPR023214">
    <property type="entry name" value="HAD_sf"/>
</dbReference>
<sequence>MASAVDAPPLAEHLRRKDVACARALLESIAWNVSDGAEVDAGQVMGSVGLIERGNLQQLIAPCRGKLRICPQQQANANGVVAAVVVVSNGASTANGHEEEGDDGGSNADAAAQKPAPVGSEDCKPSVVAFVEYCIHPLKSGRTCMMCLEVVDENEEDIDGERRSVNVVSHGQVLRLNIEEAKKFDSDNIKRQLSAKKLSLVLDLDHTLLHAVRAADVVGEVPKTEDTHFFFIPGMHNQQHVVKLRPGLSTFLRELSVLYDLFIYTHGTRLYAEQIASIIDPKGTFFQHRIVARTDTPEMGHKSLKLLFPSSDDKMILVLDDRIDVWKENEGNVFLIEPYHYFKCTAEINNAAGKGIGGGDDLGSSPDGDTHLIHTSSVLKQVHSKFYEDHEDGKGVTVEEQMAGNGRDVKEILGQQKRSVLKDCNIVFSGVFPIGGHRGPESHYLWRLAVDLGATPSMSMNGFPITHLVIHPGRLGTQKHVQAKAMPGVFVVTPEWIFKCARIWERAPEKDFLADEWKAKQEQAAKATQEAAEAERLAAEASKVPPVSTEPKVGVESNEAKSEPEQIQASGDDDDAQKDRVPETQSPSDNPDAVAKKKKNVSFAASVEGGDEETKEGEDARPGSHSRSLSGASSLRQRRVPVRRVLGGGRVGSSVIPERKGVVASGGTFDFLSKITQIGAAKRDQKPVESAVKQPVQTSKPATKPEPAKDVDDAFLRLIEAEERENEDELKRKLDSDDVKDQLSVRRLKKAKAAADSAVSAARSASEDDGDEDLDDLEADILGDL</sequence>
<dbReference type="EMBL" id="GL376585">
    <property type="status" value="NOT_ANNOTATED_CDS"/>
    <property type="molecule type" value="Genomic_DNA"/>
</dbReference>
<evidence type="ECO:0000256" key="3">
    <source>
        <dbReference type="ARBA" id="ARBA00023242"/>
    </source>
</evidence>
<evidence type="ECO:0000313" key="10">
    <source>
        <dbReference type="EnsemblProtists" id="PYU1_T007643"/>
    </source>
</evidence>
<proteinExistence type="predicted"/>
<dbReference type="OMA" id="APCKGRL"/>
<evidence type="ECO:0000256" key="4">
    <source>
        <dbReference type="ARBA" id="ARBA00047761"/>
    </source>
</evidence>
<feature type="region of interest" description="Disordered" evidence="7">
    <location>
        <begin position="679"/>
        <end position="712"/>
    </location>
</feature>
<evidence type="ECO:0000313" key="11">
    <source>
        <dbReference type="Proteomes" id="UP000019132"/>
    </source>
</evidence>
<feature type="domain" description="BRCT" evidence="8">
    <location>
        <begin position="416"/>
        <end position="514"/>
    </location>
</feature>
<comment type="subcellular location">
    <subcellularLocation>
        <location evidence="1 6">Nucleus</location>
    </subcellularLocation>
</comment>
<dbReference type="EC" id="3.1.3.16" evidence="6"/>
<feature type="region of interest" description="Disordered" evidence="7">
    <location>
        <begin position="534"/>
        <end position="654"/>
    </location>
</feature>
<feature type="compositionally biased region" description="Low complexity" evidence="7">
    <location>
        <begin position="623"/>
        <end position="635"/>
    </location>
</feature>
<dbReference type="SUPFAM" id="SSF52113">
    <property type="entry name" value="BRCT domain"/>
    <property type="match status" value="1"/>
</dbReference>
<dbReference type="PROSITE" id="PS50172">
    <property type="entry name" value="BRCT"/>
    <property type="match status" value="1"/>
</dbReference>
<dbReference type="Gene3D" id="3.40.50.1000">
    <property type="entry name" value="HAD superfamily/HAD-like"/>
    <property type="match status" value="1"/>
</dbReference>
<keyword evidence="2 6" id="KW-0378">Hydrolase</keyword>
<dbReference type="eggNOG" id="KOG0323">
    <property type="taxonomic scope" value="Eukaryota"/>
</dbReference>
<dbReference type="SUPFAM" id="SSF56784">
    <property type="entry name" value="HAD-like"/>
    <property type="match status" value="1"/>
</dbReference>
<dbReference type="AlphaFoldDB" id="K3WRP9"/>
<dbReference type="SMART" id="SM00577">
    <property type="entry name" value="CPDc"/>
    <property type="match status" value="1"/>
</dbReference>
<dbReference type="InterPro" id="IPR004274">
    <property type="entry name" value="FCP1_dom"/>
</dbReference>
<keyword evidence="11" id="KW-1185">Reference proteome</keyword>
<dbReference type="InParanoid" id="K3WRP9"/>
<dbReference type="HOGENOM" id="CLU_019870_0_0_1"/>
<dbReference type="PROSITE" id="PS50969">
    <property type="entry name" value="FCP1"/>
    <property type="match status" value="1"/>
</dbReference>
<evidence type="ECO:0000259" key="8">
    <source>
        <dbReference type="PROSITE" id="PS50172"/>
    </source>
</evidence>
<evidence type="ECO:0000256" key="6">
    <source>
        <dbReference type="RuleBase" id="RU366066"/>
    </source>
</evidence>
<dbReference type="CDD" id="cd07521">
    <property type="entry name" value="HAD_FCP1-like"/>
    <property type="match status" value="1"/>
</dbReference>
<name>K3WRP9_GLOUD</name>